<dbReference type="PANTHER" id="PTHR11741:SF0">
    <property type="entry name" value="ELONGATION FACTOR TS, MITOCHONDRIAL"/>
    <property type="match status" value="1"/>
</dbReference>
<dbReference type="PANTHER" id="PTHR11741">
    <property type="entry name" value="ELONGATION FACTOR TS"/>
    <property type="match status" value="1"/>
</dbReference>
<dbReference type="RefSeq" id="WP_102843164.1">
    <property type="nucleotide sequence ID" value="NZ_PDZR01000006.1"/>
</dbReference>
<dbReference type="EMBL" id="PDZR01000006">
    <property type="protein sequence ID" value="PNG26569.1"/>
    <property type="molecule type" value="Genomic_DNA"/>
</dbReference>
<evidence type="ECO:0000256" key="3">
    <source>
        <dbReference type="ARBA" id="ARBA00022490"/>
    </source>
</evidence>
<proteinExistence type="inferred from homology"/>
<dbReference type="NCBIfam" id="TIGR00116">
    <property type="entry name" value="tsf"/>
    <property type="match status" value="1"/>
</dbReference>
<gene>
    <name evidence="6" type="primary">tsf</name>
    <name evidence="10" type="ORF">CR492_07745</name>
</gene>
<comment type="function">
    <text evidence="6 7">Associates with the EF-Tu.GDP complex and induces the exchange of GDP to GTP. It remains bound to the aminoacyl-tRNA.EF-Tu.GTP complex up to the GTP hydrolysis stage on the ribosome.</text>
</comment>
<dbReference type="InterPro" id="IPR018101">
    <property type="entry name" value="Transl_elong_Ts_CS"/>
</dbReference>
<dbReference type="PROSITE" id="PS01126">
    <property type="entry name" value="EF_TS_1"/>
    <property type="match status" value="1"/>
</dbReference>
<accession>A0A2J7TIJ2</accession>
<dbReference type="Proteomes" id="UP000236286">
    <property type="component" value="Unassembled WGS sequence"/>
</dbReference>
<evidence type="ECO:0000256" key="5">
    <source>
        <dbReference type="ARBA" id="ARBA00022917"/>
    </source>
</evidence>
<evidence type="ECO:0000256" key="4">
    <source>
        <dbReference type="ARBA" id="ARBA00022768"/>
    </source>
</evidence>
<keyword evidence="3 6" id="KW-0963">Cytoplasm</keyword>
<feature type="region of interest" description="Involved in Mg(2+) ion dislocation from EF-Tu" evidence="6">
    <location>
        <begin position="80"/>
        <end position="83"/>
    </location>
</feature>
<dbReference type="CDD" id="cd14275">
    <property type="entry name" value="UBA_EF-Ts"/>
    <property type="match status" value="1"/>
</dbReference>
<dbReference type="Pfam" id="PF00889">
    <property type="entry name" value="EF_TS"/>
    <property type="match status" value="1"/>
</dbReference>
<comment type="caution">
    <text evidence="10">The sequence shown here is derived from an EMBL/GenBank/DDBJ whole genome shotgun (WGS) entry which is preliminary data.</text>
</comment>
<dbReference type="GO" id="GO:0003746">
    <property type="term" value="F:translation elongation factor activity"/>
    <property type="evidence" value="ECO:0007669"/>
    <property type="project" value="UniProtKB-UniRule"/>
</dbReference>
<evidence type="ECO:0000259" key="9">
    <source>
        <dbReference type="Pfam" id="PF00889"/>
    </source>
</evidence>
<evidence type="ECO:0000256" key="6">
    <source>
        <dbReference type="HAMAP-Rule" id="MF_00050"/>
    </source>
</evidence>
<dbReference type="InterPro" id="IPR014039">
    <property type="entry name" value="Transl_elong_EFTs/EF1B_dimer"/>
</dbReference>
<dbReference type="FunFam" id="1.10.8.10:FF:000001">
    <property type="entry name" value="Elongation factor Ts"/>
    <property type="match status" value="1"/>
</dbReference>
<evidence type="ECO:0000313" key="10">
    <source>
        <dbReference type="EMBL" id="PNG26569.1"/>
    </source>
</evidence>
<dbReference type="InterPro" id="IPR009060">
    <property type="entry name" value="UBA-like_sf"/>
</dbReference>
<evidence type="ECO:0000256" key="7">
    <source>
        <dbReference type="RuleBase" id="RU000642"/>
    </source>
</evidence>
<dbReference type="Gene3D" id="3.30.479.20">
    <property type="entry name" value="Elongation factor Ts, dimerisation domain"/>
    <property type="match status" value="2"/>
</dbReference>
<dbReference type="Gene3D" id="1.10.286.20">
    <property type="match status" value="1"/>
</dbReference>
<dbReference type="InterPro" id="IPR001816">
    <property type="entry name" value="Transl_elong_EFTs/EF1B"/>
</dbReference>
<keyword evidence="5 6" id="KW-0648">Protein biosynthesis</keyword>
<feature type="domain" description="Translation elongation factor EFTs/EF1B dimerisation" evidence="9">
    <location>
        <begin position="71"/>
        <end position="289"/>
    </location>
</feature>
<comment type="subcellular location">
    <subcellularLocation>
        <location evidence="6 8">Cytoplasm</location>
    </subcellularLocation>
</comment>
<sequence length="310" mass="32152">MASVTAAMVKDLREKTGAGMMDCKNALNETEGDIEAAIDWLRKKGLSKAAKKSGRIAAEGLVAVAVHETDGVVVEVNSETDFVARNEEFQALARTIALVAVEKGLTDVEALKGAHYPGGTTVAEAIANSVATIGENMTLRRVAAVNVAQGVVGQYVHNAVADGLGKIGVIVALESTGDAVVLAPLARLIALHVAAASPLALEPADLDPAVVAREKSVLADKNAGKPPHVLEKIVESGLKTFYKEVCLIDQPSIHADHANKTIGQVVKEAEKAAGAPVKLKAFVRYALGEGIEKQESDFAAEVAAAASGQL</sequence>
<dbReference type="SUPFAM" id="SSF46934">
    <property type="entry name" value="UBA-like"/>
    <property type="match status" value="1"/>
</dbReference>
<protein>
    <recommendedName>
        <fullName evidence="2 6">Elongation factor Ts</fullName>
        <shortName evidence="6">EF-Ts</shortName>
    </recommendedName>
</protein>
<name>A0A2J7TIJ2_METSI</name>
<evidence type="ECO:0000256" key="2">
    <source>
        <dbReference type="ARBA" id="ARBA00016956"/>
    </source>
</evidence>
<dbReference type="AlphaFoldDB" id="A0A2J7TIJ2"/>
<evidence type="ECO:0000256" key="8">
    <source>
        <dbReference type="RuleBase" id="RU000643"/>
    </source>
</evidence>
<keyword evidence="4 6" id="KW-0251">Elongation factor</keyword>
<dbReference type="PROSITE" id="PS01127">
    <property type="entry name" value="EF_TS_2"/>
    <property type="match status" value="1"/>
</dbReference>
<reference evidence="10 11" key="1">
    <citation type="submission" date="2017-10" db="EMBL/GenBank/DDBJ databases">
        <title>Genome announcement of Methylocella silvestris TVC from permafrost.</title>
        <authorList>
            <person name="Wang J."/>
            <person name="Geng K."/>
            <person name="Ul-Haque F."/>
            <person name="Crombie A.T."/>
            <person name="Street L.E."/>
            <person name="Wookey P.A."/>
            <person name="Murrell J.C."/>
            <person name="Pratscher J."/>
        </authorList>
    </citation>
    <scope>NUCLEOTIDE SEQUENCE [LARGE SCALE GENOMIC DNA]</scope>
    <source>
        <strain evidence="10 11">TVC</strain>
    </source>
</reference>
<dbReference type="GO" id="GO:0005737">
    <property type="term" value="C:cytoplasm"/>
    <property type="evidence" value="ECO:0007669"/>
    <property type="project" value="UniProtKB-SubCell"/>
</dbReference>
<dbReference type="Gene3D" id="1.10.8.10">
    <property type="entry name" value="DNA helicase RuvA subunit, C-terminal domain"/>
    <property type="match status" value="1"/>
</dbReference>
<dbReference type="SUPFAM" id="SSF54713">
    <property type="entry name" value="Elongation factor Ts (EF-Ts), dimerisation domain"/>
    <property type="match status" value="2"/>
</dbReference>
<evidence type="ECO:0000256" key="1">
    <source>
        <dbReference type="ARBA" id="ARBA00005532"/>
    </source>
</evidence>
<dbReference type="OrthoDB" id="9808348at2"/>
<dbReference type="InterPro" id="IPR036402">
    <property type="entry name" value="EF-Ts_dimer_sf"/>
</dbReference>
<evidence type="ECO:0000313" key="11">
    <source>
        <dbReference type="Proteomes" id="UP000236286"/>
    </source>
</evidence>
<comment type="similarity">
    <text evidence="1 6 7">Belongs to the EF-Ts family.</text>
</comment>
<dbReference type="HAMAP" id="MF_00050">
    <property type="entry name" value="EF_Ts"/>
    <property type="match status" value="1"/>
</dbReference>
<organism evidence="10 11">
    <name type="scientific">Methylocella silvestris</name>
    <dbReference type="NCBI Taxonomy" id="199596"/>
    <lineage>
        <taxon>Bacteria</taxon>
        <taxon>Pseudomonadati</taxon>
        <taxon>Pseudomonadota</taxon>
        <taxon>Alphaproteobacteria</taxon>
        <taxon>Hyphomicrobiales</taxon>
        <taxon>Beijerinckiaceae</taxon>
        <taxon>Methylocella</taxon>
    </lineage>
</organism>